<dbReference type="InterPro" id="IPR036890">
    <property type="entry name" value="HATPase_C_sf"/>
</dbReference>
<dbReference type="Pfam" id="PF00512">
    <property type="entry name" value="HisKA"/>
    <property type="match status" value="1"/>
</dbReference>
<evidence type="ECO:0000256" key="14">
    <source>
        <dbReference type="SAM" id="Phobius"/>
    </source>
</evidence>
<dbReference type="OrthoDB" id="9121563at2"/>
<comment type="catalytic activity">
    <reaction evidence="1">
        <text>ATP + protein L-histidine = ADP + protein N-phospho-L-histidine.</text>
        <dbReference type="EC" id="2.7.13.3"/>
    </reaction>
</comment>
<keyword evidence="17" id="KW-1185">Reference proteome</keyword>
<dbReference type="InterPro" id="IPR036097">
    <property type="entry name" value="HisK_dim/P_sf"/>
</dbReference>
<feature type="transmembrane region" description="Helical" evidence="14">
    <location>
        <begin position="12"/>
        <end position="34"/>
    </location>
</feature>
<dbReference type="EMBL" id="JXMS01000008">
    <property type="protein sequence ID" value="OBQ54076.1"/>
    <property type="molecule type" value="Genomic_DNA"/>
</dbReference>
<dbReference type="STRING" id="1560234.SP90_06325"/>
<dbReference type="GO" id="GO:0000155">
    <property type="term" value="F:phosphorelay sensor kinase activity"/>
    <property type="evidence" value="ECO:0007669"/>
    <property type="project" value="InterPro"/>
</dbReference>
<evidence type="ECO:0000256" key="10">
    <source>
        <dbReference type="ARBA" id="ARBA00022840"/>
    </source>
</evidence>
<evidence type="ECO:0000313" key="17">
    <source>
        <dbReference type="Proteomes" id="UP000091979"/>
    </source>
</evidence>
<evidence type="ECO:0000256" key="12">
    <source>
        <dbReference type="ARBA" id="ARBA00023012"/>
    </source>
</evidence>
<evidence type="ECO:0000313" key="16">
    <source>
        <dbReference type="EMBL" id="OBQ54076.1"/>
    </source>
</evidence>
<dbReference type="PROSITE" id="PS50109">
    <property type="entry name" value="HIS_KIN"/>
    <property type="match status" value="1"/>
</dbReference>
<dbReference type="PANTHER" id="PTHR45528:SF1">
    <property type="entry name" value="SENSOR HISTIDINE KINASE CPXA"/>
    <property type="match status" value="1"/>
</dbReference>
<dbReference type="SUPFAM" id="SSF55874">
    <property type="entry name" value="ATPase domain of HSP90 chaperone/DNA topoisomerase II/histidine kinase"/>
    <property type="match status" value="1"/>
</dbReference>
<comment type="subcellular location">
    <subcellularLocation>
        <location evidence="2">Cell membrane</location>
        <topology evidence="2">Multi-pass membrane protein</topology>
    </subcellularLocation>
</comment>
<keyword evidence="10" id="KW-0067">ATP-binding</keyword>
<feature type="domain" description="Histidine kinase" evidence="15">
    <location>
        <begin position="229"/>
        <end position="419"/>
    </location>
</feature>
<keyword evidence="4" id="KW-1003">Cell membrane</keyword>
<evidence type="ECO:0000256" key="1">
    <source>
        <dbReference type="ARBA" id="ARBA00000085"/>
    </source>
</evidence>
<keyword evidence="13 14" id="KW-0472">Membrane</keyword>
<dbReference type="PATRIC" id="fig|1560234.3.peg.3240"/>
<dbReference type="Gene3D" id="1.10.287.130">
    <property type="match status" value="1"/>
</dbReference>
<name>A0A1B7XFJ9_9BACT</name>
<evidence type="ECO:0000256" key="11">
    <source>
        <dbReference type="ARBA" id="ARBA00022989"/>
    </source>
</evidence>
<keyword evidence="6" id="KW-0808">Transferase</keyword>
<dbReference type="AlphaFoldDB" id="A0A1B7XFJ9"/>
<evidence type="ECO:0000256" key="8">
    <source>
        <dbReference type="ARBA" id="ARBA00022741"/>
    </source>
</evidence>
<dbReference type="RefSeq" id="WP_066853708.1">
    <property type="nucleotide sequence ID" value="NZ_JXMS01000008.1"/>
</dbReference>
<keyword evidence="12" id="KW-0902">Two-component regulatory system</keyword>
<dbReference type="Proteomes" id="UP000091979">
    <property type="component" value="Unassembled WGS sequence"/>
</dbReference>
<keyword evidence="5" id="KW-0597">Phosphoprotein</keyword>
<evidence type="ECO:0000256" key="4">
    <source>
        <dbReference type="ARBA" id="ARBA00022475"/>
    </source>
</evidence>
<dbReference type="InterPro" id="IPR003661">
    <property type="entry name" value="HisK_dim/P_dom"/>
</dbReference>
<gene>
    <name evidence="16" type="ORF">SP90_06325</name>
</gene>
<keyword evidence="11 14" id="KW-1133">Transmembrane helix</keyword>
<evidence type="ECO:0000256" key="3">
    <source>
        <dbReference type="ARBA" id="ARBA00012438"/>
    </source>
</evidence>
<evidence type="ECO:0000256" key="9">
    <source>
        <dbReference type="ARBA" id="ARBA00022777"/>
    </source>
</evidence>
<organism evidence="16 17">
    <name type="scientific">Halodesulfovibrio spirochaetisodalis</name>
    <dbReference type="NCBI Taxonomy" id="1560234"/>
    <lineage>
        <taxon>Bacteria</taxon>
        <taxon>Pseudomonadati</taxon>
        <taxon>Thermodesulfobacteriota</taxon>
        <taxon>Desulfovibrionia</taxon>
        <taxon>Desulfovibrionales</taxon>
        <taxon>Desulfovibrionaceae</taxon>
        <taxon>Halodesulfovibrio</taxon>
    </lineage>
</organism>
<sequence length="419" mass="48187">MAKKSLRKTIIIFFAVITFLLVCCYTVLLQHFFIRGLDLNTEVQLAVEAYRYNEKYKKQSDIPLPSNSNLSAYTEYEQLPEKIKKKIAGKAVVEGRYITINDEEYEYHKLYPFLRADGKIVYFLFSERFDDVKSLPTMKQFDMYFLYTPLLLGGACILLILSSAWFMLRRVARPVEKLSNWAVQIKPDSLEKKPESFIYEELDTLAGLFHEGMQRLNDSAKREQQFQKFASHELRTPVAVMLNNVELLQRLGIEQNALLNPPFLRMKKATYKMHHMSNLLLWLCRDDAAPLPVSAVHLHVLLHDAINENLYLTNGKEISIHTKINEVTVQAPQIALQILISNLIRNAFQHTHQGGVCIETVDNGVMITNDQKQGDNSIKKDSFGFGLELSKQLARKIGCELTLLPKPTTYTVLVYFKDS</sequence>
<dbReference type="Gene3D" id="3.30.565.10">
    <property type="entry name" value="Histidine kinase-like ATPase, C-terminal domain"/>
    <property type="match status" value="1"/>
</dbReference>
<keyword evidence="8" id="KW-0547">Nucleotide-binding</keyword>
<feature type="transmembrane region" description="Helical" evidence="14">
    <location>
        <begin position="144"/>
        <end position="168"/>
    </location>
</feature>
<dbReference type="SUPFAM" id="SSF47384">
    <property type="entry name" value="Homodimeric domain of signal transducing histidine kinase"/>
    <property type="match status" value="1"/>
</dbReference>
<keyword evidence="7 14" id="KW-0812">Transmembrane</keyword>
<evidence type="ECO:0000256" key="7">
    <source>
        <dbReference type="ARBA" id="ARBA00022692"/>
    </source>
</evidence>
<accession>A0A1B7XFJ9</accession>
<comment type="caution">
    <text evidence="16">The sequence shown here is derived from an EMBL/GenBank/DDBJ whole genome shotgun (WGS) entry which is preliminary data.</text>
</comment>
<evidence type="ECO:0000256" key="2">
    <source>
        <dbReference type="ARBA" id="ARBA00004651"/>
    </source>
</evidence>
<dbReference type="CDD" id="cd00082">
    <property type="entry name" value="HisKA"/>
    <property type="match status" value="1"/>
</dbReference>
<dbReference type="GO" id="GO:0005524">
    <property type="term" value="F:ATP binding"/>
    <property type="evidence" value="ECO:0007669"/>
    <property type="project" value="UniProtKB-KW"/>
</dbReference>
<keyword evidence="9" id="KW-0418">Kinase</keyword>
<dbReference type="InterPro" id="IPR050398">
    <property type="entry name" value="HssS/ArlS-like"/>
</dbReference>
<protein>
    <recommendedName>
        <fullName evidence="3">histidine kinase</fullName>
        <ecNumber evidence="3">2.7.13.3</ecNumber>
    </recommendedName>
</protein>
<dbReference type="InterPro" id="IPR005467">
    <property type="entry name" value="His_kinase_dom"/>
</dbReference>
<evidence type="ECO:0000256" key="5">
    <source>
        <dbReference type="ARBA" id="ARBA00022553"/>
    </source>
</evidence>
<evidence type="ECO:0000256" key="6">
    <source>
        <dbReference type="ARBA" id="ARBA00022679"/>
    </source>
</evidence>
<dbReference type="GO" id="GO:0005886">
    <property type="term" value="C:plasma membrane"/>
    <property type="evidence" value="ECO:0007669"/>
    <property type="project" value="UniProtKB-SubCell"/>
</dbReference>
<proteinExistence type="predicted"/>
<evidence type="ECO:0000259" key="15">
    <source>
        <dbReference type="PROSITE" id="PS50109"/>
    </source>
</evidence>
<evidence type="ECO:0000256" key="13">
    <source>
        <dbReference type="ARBA" id="ARBA00023136"/>
    </source>
</evidence>
<reference evidence="16 17" key="1">
    <citation type="submission" date="2015-01" db="EMBL/GenBank/DDBJ databases">
        <title>Desulfovibrio sp. JC271 draft genome sequence.</title>
        <authorList>
            <person name="Shivani Y."/>
            <person name="Subhash Y."/>
            <person name="Sasikala C."/>
            <person name="Ramana C.V."/>
        </authorList>
    </citation>
    <scope>NUCLEOTIDE SEQUENCE [LARGE SCALE GENOMIC DNA]</scope>
    <source>
        <strain evidence="16 17">JC271</strain>
    </source>
</reference>
<dbReference type="EC" id="2.7.13.3" evidence="3"/>
<dbReference type="PANTHER" id="PTHR45528">
    <property type="entry name" value="SENSOR HISTIDINE KINASE CPXA"/>
    <property type="match status" value="1"/>
</dbReference>